<protein>
    <submittedName>
        <fullName evidence="2">Uncharacterized protein</fullName>
    </submittedName>
</protein>
<feature type="region of interest" description="Disordered" evidence="1">
    <location>
        <begin position="209"/>
        <end position="231"/>
    </location>
</feature>
<evidence type="ECO:0000256" key="1">
    <source>
        <dbReference type="SAM" id="MobiDB-lite"/>
    </source>
</evidence>
<organism evidence="2">
    <name type="scientific">Gordonia amarae</name>
    <dbReference type="NCBI Taxonomy" id="36821"/>
    <lineage>
        <taxon>Bacteria</taxon>
        <taxon>Bacillati</taxon>
        <taxon>Actinomycetota</taxon>
        <taxon>Actinomycetes</taxon>
        <taxon>Mycobacteriales</taxon>
        <taxon>Gordoniaceae</taxon>
        <taxon>Gordonia</taxon>
    </lineage>
</organism>
<feature type="compositionally biased region" description="Low complexity" evidence="1">
    <location>
        <begin position="33"/>
        <end position="44"/>
    </location>
</feature>
<feature type="region of interest" description="Disordered" evidence="1">
    <location>
        <begin position="30"/>
        <end position="89"/>
    </location>
</feature>
<gene>
    <name evidence="2" type="ORF">GII30_22495</name>
</gene>
<dbReference type="EMBL" id="CP045810">
    <property type="protein sequence ID" value="QHN41557.1"/>
    <property type="molecule type" value="Genomic_DNA"/>
</dbReference>
<name>A0A857L2G6_9ACTN</name>
<sequence length="231" mass="23462">MSKRGPLFTIAAVALLGLILIAVNVFNGNDDNSTPTASTKSTSADRSGTAPSGDKTGAGATGNDDTRNDGGPAGDLFPSKGKYVGTLPPEPSGTMTLSVTVDGDKALAYACDGDTVESWLSGSAKDGKLDLTGKNNARMTGTLDGTDVVGVLNLGQKRWNYTVGQVRSPAGLYVEKSNGEVTAWIVDAAGSVTGVKLLADGSTTAAPDIPLRDGKLTDPSVIQVTSPDDVS</sequence>
<dbReference type="AlphaFoldDB" id="A0A857L2G6"/>
<reference evidence="2" key="1">
    <citation type="journal article" date="2021" name="Nat. Microbiol.">
        <title>Cocultivation of an ultrasmall environmental parasitic bacterium with lytic ability against bacteria associated with wastewater foams.</title>
        <authorList>
            <person name="Batinovic S."/>
            <person name="Rose J.J.A."/>
            <person name="Ratcliffe J."/>
            <person name="Seviour R.J."/>
            <person name="Petrovski S."/>
        </authorList>
    </citation>
    <scope>NUCLEOTIDE SEQUENCE</scope>
    <source>
        <strain evidence="2">CON44</strain>
    </source>
</reference>
<evidence type="ECO:0000313" key="2">
    <source>
        <dbReference type="EMBL" id="QHN41557.1"/>
    </source>
</evidence>
<feature type="compositionally biased region" description="Polar residues" evidence="1">
    <location>
        <begin position="220"/>
        <end position="231"/>
    </location>
</feature>
<accession>A0A857L2G6</accession>
<dbReference type="RefSeq" id="WP_005183725.1">
    <property type="nucleotide sequence ID" value="NZ_CP045804.1"/>
</dbReference>
<proteinExistence type="predicted"/>